<dbReference type="Gene3D" id="6.10.140.1090">
    <property type="match status" value="1"/>
</dbReference>
<comment type="function">
    <text evidence="1">May be involved in recombinational repair of damaged DNA.</text>
</comment>
<organism evidence="6 7">
    <name type="scientific">Pseudoalteromonas ruthenica</name>
    <dbReference type="NCBI Taxonomy" id="151081"/>
    <lineage>
        <taxon>Bacteria</taxon>
        <taxon>Pseudomonadati</taxon>
        <taxon>Pseudomonadota</taxon>
        <taxon>Gammaproteobacteria</taxon>
        <taxon>Alteromonadales</taxon>
        <taxon>Pseudoalteromonadaceae</taxon>
        <taxon>Pseudoalteromonas</taxon>
    </lineage>
</organism>
<evidence type="ECO:0000256" key="1">
    <source>
        <dbReference type="ARBA" id="ARBA00003618"/>
    </source>
</evidence>
<dbReference type="GO" id="GO:0006310">
    <property type="term" value="P:DNA recombination"/>
    <property type="evidence" value="ECO:0007669"/>
    <property type="project" value="InterPro"/>
</dbReference>
<comment type="caution">
    <text evidence="6">The sequence shown here is derived from an EMBL/GenBank/DDBJ whole genome shotgun (WGS) entry which is preliminary data.</text>
</comment>
<dbReference type="EMBL" id="PNCG01000952">
    <property type="protein sequence ID" value="TMP69843.1"/>
    <property type="molecule type" value="Genomic_DNA"/>
</dbReference>
<dbReference type="GO" id="GO:0043590">
    <property type="term" value="C:bacterial nucleoid"/>
    <property type="evidence" value="ECO:0007669"/>
    <property type="project" value="TreeGrafter"/>
</dbReference>
<feature type="non-terminal residue" evidence="6">
    <location>
        <position position="110"/>
    </location>
</feature>
<dbReference type="GO" id="GO:0006281">
    <property type="term" value="P:DNA repair"/>
    <property type="evidence" value="ECO:0007669"/>
    <property type="project" value="UniProtKB-KW"/>
</dbReference>
<dbReference type="GO" id="GO:0009432">
    <property type="term" value="P:SOS response"/>
    <property type="evidence" value="ECO:0007669"/>
    <property type="project" value="TreeGrafter"/>
</dbReference>
<keyword evidence="3" id="KW-0227">DNA damage</keyword>
<evidence type="ECO:0000313" key="6">
    <source>
        <dbReference type="EMBL" id="TMP69843.1"/>
    </source>
</evidence>
<accession>A0A5S3YEF1</accession>
<reference evidence="7" key="2">
    <citation type="submission" date="2019-06" db="EMBL/GenBank/DDBJ databases">
        <title>Co-occurence of chitin degradation, pigmentation and bioactivity in marine Pseudoalteromonas.</title>
        <authorList>
            <person name="Sonnenschein E.C."/>
            <person name="Bech P.K."/>
        </authorList>
    </citation>
    <scope>NUCLEOTIDE SEQUENCE [LARGE SCALE GENOMIC DNA]</scope>
    <source>
        <strain evidence="7">S2897</strain>
    </source>
</reference>
<proteinExistence type="predicted"/>
<dbReference type="PANTHER" id="PTHR11059">
    <property type="entry name" value="DNA REPAIR PROTEIN RECN"/>
    <property type="match status" value="1"/>
</dbReference>
<sequence length="110" mass="12807">LEYQVSELNEFAIAEEEYESIEIEHSKLSNSQTIIDTCHRELQHLYERDEQTVLSQLQQSAQQFVDLTGYDQALEPIAQMLDEAAVQVEEACRELRSYSGRVEQDPMRLQ</sequence>
<evidence type="ECO:0000256" key="3">
    <source>
        <dbReference type="ARBA" id="ARBA00022763"/>
    </source>
</evidence>
<dbReference type="AlphaFoldDB" id="A0A5S3YEF1"/>
<evidence type="ECO:0000313" key="7">
    <source>
        <dbReference type="Proteomes" id="UP000305874"/>
    </source>
</evidence>
<name>A0A5S3YEF1_9GAMM</name>
<dbReference type="GO" id="GO:0005524">
    <property type="term" value="F:ATP binding"/>
    <property type="evidence" value="ECO:0007669"/>
    <property type="project" value="UniProtKB-KW"/>
</dbReference>
<gene>
    <name evidence="6" type="ORF">CWC05_23295</name>
</gene>
<dbReference type="InterPro" id="IPR004604">
    <property type="entry name" value="DNA_recomb/repair_RecN"/>
</dbReference>
<keyword evidence="2" id="KW-0547">Nucleotide-binding</keyword>
<feature type="non-terminal residue" evidence="6">
    <location>
        <position position="1"/>
    </location>
</feature>
<evidence type="ECO:0000256" key="4">
    <source>
        <dbReference type="ARBA" id="ARBA00022840"/>
    </source>
</evidence>
<keyword evidence="4" id="KW-0067">ATP-binding</keyword>
<keyword evidence="5" id="KW-0234">DNA repair</keyword>
<reference evidence="6 7" key="1">
    <citation type="submission" date="2017-12" db="EMBL/GenBank/DDBJ databases">
        <authorList>
            <person name="Paulsen S."/>
            <person name="Gram L.K."/>
        </authorList>
    </citation>
    <scope>NUCLEOTIDE SEQUENCE [LARGE SCALE GENOMIC DNA]</scope>
    <source>
        <strain evidence="6 7">S2897</strain>
    </source>
</reference>
<dbReference type="Proteomes" id="UP000305874">
    <property type="component" value="Unassembled WGS sequence"/>
</dbReference>
<protein>
    <submittedName>
        <fullName evidence="6">DNA repair protein RecN</fullName>
    </submittedName>
</protein>
<evidence type="ECO:0000256" key="2">
    <source>
        <dbReference type="ARBA" id="ARBA00022741"/>
    </source>
</evidence>
<evidence type="ECO:0000256" key="5">
    <source>
        <dbReference type="ARBA" id="ARBA00023204"/>
    </source>
</evidence>
<dbReference type="PANTHER" id="PTHR11059:SF0">
    <property type="entry name" value="DNA REPAIR PROTEIN RECN"/>
    <property type="match status" value="1"/>
</dbReference>